<feature type="region of interest" description="Disordered" evidence="8">
    <location>
        <begin position="127"/>
        <end position="153"/>
    </location>
</feature>
<evidence type="ECO:0000256" key="8">
    <source>
        <dbReference type="SAM" id="MobiDB-lite"/>
    </source>
</evidence>
<evidence type="ECO:0000256" key="4">
    <source>
        <dbReference type="ARBA" id="ARBA00022771"/>
    </source>
</evidence>
<keyword evidence="5" id="KW-0862">Zinc</keyword>
<evidence type="ECO:0000256" key="7">
    <source>
        <dbReference type="PROSITE-ProRule" id="PRU00042"/>
    </source>
</evidence>
<evidence type="ECO:0000256" key="2">
    <source>
        <dbReference type="ARBA" id="ARBA00022723"/>
    </source>
</evidence>
<dbReference type="SUPFAM" id="SSF57667">
    <property type="entry name" value="beta-beta-alpha zinc fingers"/>
    <property type="match status" value="2"/>
</dbReference>
<protein>
    <recommendedName>
        <fullName evidence="9">C2H2-type domain-containing protein</fullName>
    </recommendedName>
</protein>
<dbReference type="Pfam" id="PF13912">
    <property type="entry name" value="zf-C2H2_6"/>
    <property type="match status" value="1"/>
</dbReference>
<dbReference type="PANTHER" id="PTHR24394:SF44">
    <property type="entry name" value="ZINC FINGER PROTEIN 271-LIKE"/>
    <property type="match status" value="1"/>
</dbReference>
<dbReference type="AlphaFoldDB" id="A0A9P6JJV8"/>
<keyword evidence="11" id="KW-1185">Reference proteome</keyword>
<proteinExistence type="predicted"/>
<evidence type="ECO:0000256" key="3">
    <source>
        <dbReference type="ARBA" id="ARBA00022737"/>
    </source>
</evidence>
<dbReference type="PROSITE" id="PS00028">
    <property type="entry name" value="ZINC_FINGER_C2H2_1"/>
    <property type="match status" value="3"/>
</dbReference>
<keyword evidence="4 7" id="KW-0863">Zinc-finger</keyword>
<evidence type="ECO:0000256" key="5">
    <source>
        <dbReference type="ARBA" id="ARBA00022833"/>
    </source>
</evidence>
<dbReference type="Gene3D" id="3.30.160.60">
    <property type="entry name" value="Classic Zinc Finger"/>
    <property type="match status" value="3"/>
</dbReference>
<evidence type="ECO:0000313" key="10">
    <source>
        <dbReference type="EMBL" id="KAF9975312.1"/>
    </source>
</evidence>
<evidence type="ECO:0000313" key="11">
    <source>
        <dbReference type="Proteomes" id="UP000749646"/>
    </source>
</evidence>
<dbReference type="InterPro" id="IPR013087">
    <property type="entry name" value="Znf_C2H2_type"/>
</dbReference>
<dbReference type="OrthoDB" id="8922241at2759"/>
<evidence type="ECO:0000256" key="1">
    <source>
        <dbReference type="ARBA" id="ARBA00004123"/>
    </source>
</evidence>
<gene>
    <name evidence="10" type="ORF">BGZ65_008316</name>
</gene>
<feature type="compositionally biased region" description="Acidic residues" evidence="8">
    <location>
        <begin position="1"/>
        <end position="25"/>
    </location>
</feature>
<keyword evidence="2" id="KW-0479">Metal-binding</keyword>
<feature type="non-terminal residue" evidence="10">
    <location>
        <position position="1"/>
    </location>
</feature>
<dbReference type="GO" id="GO:0005634">
    <property type="term" value="C:nucleus"/>
    <property type="evidence" value="ECO:0007669"/>
    <property type="project" value="UniProtKB-SubCell"/>
</dbReference>
<dbReference type="FunFam" id="3.30.160.60:FF:000202">
    <property type="entry name" value="Zinc finger protein 574"/>
    <property type="match status" value="1"/>
</dbReference>
<evidence type="ECO:0000259" key="9">
    <source>
        <dbReference type="PROSITE" id="PS50157"/>
    </source>
</evidence>
<dbReference type="GO" id="GO:0008270">
    <property type="term" value="F:zinc ion binding"/>
    <property type="evidence" value="ECO:0007669"/>
    <property type="project" value="UniProtKB-KW"/>
</dbReference>
<name>A0A9P6JJV8_9FUNG</name>
<feature type="domain" description="C2H2-type" evidence="9">
    <location>
        <begin position="28"/>
        <end position="55"/>
    </location>
</feature>
<organism evidence="10 11">
    <name type="scientific">Modicella reniformis</name>
    <dbReference type="NCBI Taxonomy" id="1440133"/>
    <lineage>
        <taxon>Eukaryota</taxon>
        <taxon>Fungi</taxon>
        <taxon>Fungi incertae sedis</taxon>
        <taxon>Mucoromycota</taxon>
        <taxon>Mortierellomycotina</taxon>
        <taxon>Mortierellomycetes</taxon>
        <taxon>Mortierellales</taxon>
        <taxon>Mortierellaceae</taxon>
        <taxon>Modicella</taxon>
    </lineage>
</organism>
<sequence>SAELEEEDEEDEDEDEEEEVYEEDERQFKCPECPKRFLRQYNLNAHLKTHLLLRAHCCDECPRAFLRPYDLSRHQRIHSKDKPYSCRICNMTFIRNDAIWRHYRKVHPNHPDVPVSRRDKMRLKQKKSIATSMPGALSSKPVSARKRTTSVVDPLKSKVGDSRIKKRTMSSDTLDAAVAAVAVMGIHPAVIPVSK</sequence>
<dbReference type="Proteomes" id="UP000749646">
    <property type="component" value="Unassembled WGS sequence"/>
</dbReference>
<feature type="domain" description="C2H2-type" evidence="9">
    <location>
        <begin position="84"/>
        <end position="112"/>
    </location>
</feature>
<keyword evidence="3" id="KW-0677">Repeat</keyword>
<dbReference type="EMBL" id="JAAAHW010004351">
    <property type="protein sequence ID" value="KAF9975312.1"/>
    <property type="molecule type" value="Genomic_DNA"/>
</dbReference>
<dbReference type="GO" id="GO:0000981">
    <property type="term" value="F:DNA-binding transcription factor activity, RNA polymerase II-specific"/>
    <property type="evidence" value="ECO:0007669"/>
    <property type="project" value="TreeGrafter"/>
</dbReference>
<dbReference type="PANTHER" id="PTHR24394">
    <property type="entry name" value="ZINC FINGER PROTEIN"/>
    <property type="match status" value="1"/>
</dbReference>
<dbReference type="PROSITE" id="PS50157">
    <property type="entry name" value="ZINC_FINGER_C2H2_2"/>
    <property type="match status" value="3"/>
</dbReference>
<accession>A0A9P6JJV8</accession>
<comment type="subcellular location">
    <subcellularLocation>
        <location evidence="1">Nucleus</location>
    </subcellularLocation>
</comment>
<feature type="region of interest" description="Disordered" evidence="8">
    <location>
        <begin position="1"/>
        <end position="26"/>
    </location>
</feature>
<comment type="caution">
    <text evidence="10">The sequence shown here is derived from an EMBL/GenBank/DDBJ whole genome shotgun (WGS) entry which is preliminary data.</text>
</comment>
<dbReference type="FunFam" id="3.30.160.60:FF:000340">
    <property type="entry name" value="zinc finger protein 473 isoform X1"/>
    <property type="match status" value="1"/>
</dbReference>
<evidence type="ECO:0000256" key="6">
    <source>
        <dbReference type="ARBA" id="ARBA00023242"/>
    </source>
</evidence>
<feature type="domain" description="C2H2-type" evidence="9">
    <location>
        <begin position="56"/>
        <end position="83"/>
    </location>
</feature>
<dbReference type="GO" id="GO:0032502">
    <property type="term" value="P:developmental process"/>
    <property type="evidence" value="ECO:0007669"/>
    <property type="project" value="UniProtKB-ARBA"/>
</dbReference>
<dbReference type="InterPro" id="IPR036236">
    <property type="entry name" value="Znf_C2H2_sf"/>
</dbReference>
<keyword evidence="6" id="KW-0539">Nucleus</keyword>
<dbReference type="SMART" id="SM00355">
    <property type="entry name" value="ZnF_C2H2"/>
    <property type="match status" value="3"/>
</dbReference>
<reference evidence="10" key="1">
    <citation type="journal article" date="2020" name="Fungal Divers.">
        <title>Resolving the Mortierellaceae phylogeny through synthesis of multi-gene phylogenetics and phylogenomics.</title>
        <authorList>
            <person name="Vandepol N."/>
            <person name="Liber J."/>
            <person name="Desiro A."/>
            <person name="Na H."/>
            <person name="Kennedy M."/>
            <person name="Barry K."/>
            <person name="Grigoriev I.V."/>
            <person name="Miller A.N."/>
            <person name="O'Donnell K."/>
            <person name="Stajich J.E."/>
            <person name="Bonito G."/>
        </authorList>
    </citation>
    <scope>NUCLEOTIDE SEQUENCE</scope>
    <source>
        <strain evidence="10">MES-2147</strain>
    </source>
</reference>
<dbReference type="Pfam" id="PF00096">
    <property type="entry name" value="zf-C2H2"/>
    <property type="match status" value="2"/>
</dbReference>